<dbReference type="SUPFAM" id="SSF51735">
    <property type="entry name" value="NAD(P)-binding Rossmann-fold domains"/>
    <property type="match status" value="1"/>
</dbReference>
<reference evidence="2 3" key="1">
    <citation type="submission" date="2024-09" db="EMBL/GenBank/DDBJ databases">
        <authorList>
            <person name="Sun Q."/>
            <person name="Mori K."/>
        </authorList>
    </citation>
    <scope>NUCLEOTIDE SEQUENCE [LARGE SCALE GENOMIC DNA]</scope>
    <source>
        <strain evidence="2 3">TBRC 5777</strain>
    </source>
</reference>
<organism evidence="2 3">
    <name type="scientific">Roseomonas elaeocarpi</name>
    <dbReference type="NCBI Taxonomy" id="907779"/>
    <lineage>
        <taxon>Bacteria</taxon>
        <taxon>Pseudomonadati</taxon>
        <taxon>Pseudomonadota</taxon>
        <taxon>Alphaproteobacteria</taxon>
        <taxon>Acetobacterales</taxon>
        <taxon>Roseomonadaceae</taxon>
        <taxon>Roseomonas</taxon>
    </lineage>
</organism>
<dbReference type="Proteomes" id="UP001589865">
    <property type="component" value="Unassembled WGS sequence"/>
</dbReference>
<dbReference type="PANTHER" id="PTHR43245:SF13">
    <property type="entry name" value="UDP-D-APIOSE_UDP-D-XYLOSE SYNTHASE 2"/>
    <property type="match status" value="1"/>
</dbReference>
<name>A0ABV6JVR0_9PROT</name>
<dbReference type="EMBL" id="JBHLUN010000007">
    <property type="protein sequence ID" value="MFC0408643.1"/>
    <property type="molecule type" value="Genomic_DNA"/>
</dbReference>
<evidence type="ECO:0000313" key="2">
    <source>
        <dbReference type="EMBL" id="MFC0408643.1"/>
    </source>
</evidence>
<proteinExistence type="predicted"/>
<dbReference type="InterPro" id="IPR050177">
    <property type="entry name" value="Lipid_A_modif_metabolic_enz"/>
</dbReference>
<dbReference type="Pfam" id="PF01370">
    <property type="entry name" value="Epimerase"/>
    <property type="match status" value="1"/>
</dbReference>
<dbReference type="Gene3D" id="3.40.50.720">
    <property type="entry name" value="NAD(P)-binding Rossmann-like Domain"/>
    <property type="match status" value="1"/>
</dbReference>
<protein>
    <submittedName>
        <fullName evidence="2">NAD-dependent epimerase/dehydratase family protein</fullName>
    </submittedName>
</protein>
<evidence type="ECO:0000259" key="1">
    <source>
        <dbReference type="Pfam" id="PF01370"/>
    </source>
</evidence>
<accession>A0ABV6JVR0</accession>
<dbReference type="PRINTS" id="PR01713">
    <property type="entry name" value="NUCEPIMERASE"/>
</dbReference>
<keyword evidence="3" id="KW-1185">Reference proteome</keyword>
<dbReference type="InterPro" id="IPR001509">
    <property type="entry name" value="Epimerase_deHydtase"/>
</dbReference>
<dbReference type="InterPro" id="IPR036291">
    <property type="entry name" value="NAD(P)-bd_dom_sf"/>
</dbReference>
<sequence>MPTPSAIPPAARRTGGLPPGTSCVVLGGGGFIGTHLCRRLAADGMRVLGFGRRQSFPEALEGITWLGGDFTDRAALARAVEGAEVVFHLLGGSTPESANIDPVADLGASAVATLHLLEICRAAAVRKLVFVSSGGTVYGIPRATPIPEDAPTDPISAYGISKLAVEKYLYLYRHLHALDYAVLRVANPFGPYQSPTRRQGVVAALMHRMMTAQPVEVWGDGQVVRDFVFVEDVAEALVTVAAHDGPQRVFNVGSGEGRSVNAVIADIAAVLEQPGIVPVHKPARATDVPVSILDIRRIREATGWVPRTPWLAALEATAEWMRHSYR</sequence>
<evidence type="ECO:0000313" key="3">
    <source>
        <dbReference type="Proteomes" id="UP001589865"/>
    </source>
</evidence>
<dbReference type="RefSeq" id="WP_377044402.1">
    <property type="nucleotide sequence ID" value="NZ_JBHLUN010000007.1"/>
</dbReference>
<comment type="caution">
    <text evidence="2">The sequence shown here is derived from an EMBL/GenBank/DDBJ whole genome shotgun (WGS) entry which is preliminary data.</text>
</comment>
<dbReference type="PANTHER" id="PTHR43245">
    <property type="entry name" value="BIFUNCTIONAL POLYMYXIN RESISTANCE PROTEIN ARNA"/>
    <property type="match status" value="1"/>
</dbReference>
<gene>
    <name evidence="2" type="ORF">ACFFGY_10310</name>
</gene>
<feature type="domain" description="NAD-dependent epimerase/dehydratase" evidence="1">
    <location>
        <begin position="24"/>
        <end position="253"/>
    </location>
</feature>